<dbReference type="SUPFAM" id="SSF47473">
    <property type="entry name" value="EF-hand"/>
    <property type="match status" value="1"/>
</dbReference>
<dbReference type="SMART" id="SM00174">
    <property type="entry name" value="RHO"/>
    <property type="match status" value="1"/>
</dbReference>
<organism evidence="9 10">
    <name type="scientific">Denticeps clupeoides</name>
    <name type="common">denticle herring</name>
    <dbReference type="NCBI Taxonomy" id="299321"/>
    <lineage>
        <taxon>Eukaryota</taxon>
        <taxon>Metazoa</taxon>
        <taxon>Chordata</taxon>
        <taxon>Craniata</taxon>
        <taxon>Vertebrata</taxon>
        <taxon>Euteleostomi</taxon>
        <taxon>Actinopterygii</taxon>
        <taxon>Neopterygii</taxon>
        <taxon>Teleostei</taxon>
        <taxon>Clupei</taxon>
        <taxon>Clupeiformes</taxon>
        <taxon>Denticipitoidei</taxon>
        <taxon>Denticipitidae</taxon>
        <taxon>Denticeps</taxon>
    </lineage>
</organism>
<feature type="region of interest" description="Disordered" evidence="7">
    <location>
        <begin position="388"/>
        <end position="453"/>
    </location>
</feature>
<feature type="coiled-coil region" evidence="6">
    <location>
        <begin position="165"/>
        <end position="353"/>
    </location>
</feature>
<feature type="compositionally biased region" description="Polar residues" evidence="7">
    <location>
        <begin position="398"/>
        <end position="407"/>
    </location>
</feature>
<keyword evidence="1" id="KW-0479">Metal-binding</keyword>
<dbReference type="Proteomes" id="UP000694580">
    <property type="component" value="Chromosome 15"/>
</dbReference>
<dbReference type="GeneTree" id="ENSGT00440000033504"/>
<dbReference type="InterPro" id="IPR002048">
    <property type="entry name" value="EF_hand_dom"/>
</dbReference>
<dbReference type="PROSITE" id="PS51419">
    <property type="entry name" value="RAB"/>
    <property type="match status" value="1"/>
</dbReference>
<evidence type="ECO:0000256" key="5">
    <source>
        <dbReference type="ARBA" id="ARBA00023288"/>
    </source>
</evidence>
<evidence type="ECO:0000256" key="2">
    <source>
        <dbReference type="ARBA" id="ARBA00022741"/>
    </source>
</evidence>
<dbReference type="SMART" id="SM00054">
    <property type="entry name" value="EFh"/>
    <property type="match status" value="2"/>
</dbReference>
<dbReference type="GO" id="GO:0005525">
    <property type="term" value="F:GTP binding"/>
    <property type="evidence" value="ECO:0007669"/>
    <property type="project" value="UniProtKB-KW"/>
</dbReference>
<keyword evidence="2" id="KW-0547">Nucleotide-binding</keyword>
<accession>A0A8C4CRP1</accession>
<dbReference type="Ensembl" id="ENSDCDT00010066888.1">
    <property type="protein sequence ID" value="ENSDCDP00010056250.1"/>
    <property type="gene ID" value="ENSDCDG00010032104.1"/>
</dbReference>
<keyword evidence="10" id="KW-1185">Reference proteome</keyword>
<dbReference type="PROSITE" id="PS51421">
    <property type="entry name" value="RAS"/>
    <property type="match status" value="1"/>
</dbReference>
<evidence type="ECO:0000256" key="3">
    <source>
        <dbReference type="ARBA" id="ARBA00022837"/>
    </source>
</evidence>
<evidence type="ECO:0000256" key="7">
    <source>
        <dbReference type="SAM" id="MobiDB-lite"/>
    </source>
</evidence>
<dbReference type="FunFam" id="3.40.50.300:FF:001129">
    <property type="entry name" value="ras-related protein Rab-44 isoform X2"/>
    <property type="match status" value="1"/>
</dbReference>
<dbReference type="GO" id="GO:0005509">
    <property type="term" value="F:calcium ion binding"/>
    <property type="evidence" value="ECO:0007669"/>
    <property type="project" value="InterPro"/>
</dbReference>
<dbReference type="SMART" id="SM00173">
    <property type="entry name" value="RAS"/>
    <property type="match status" value="1"/>
</dbReference>
<dbReference type="Gene3D" id="1.10.238.10">
    <property type="entry name" value="EF-hand"/>
    <property type="match status" value="1"/>
</dbReference>
<evidence type="ECO:0000313" key="10">
    <source>
        <dbReference type="Proteomes" id="UP000694580"/>
    </source>
</evidence>
<evidence type="ECO:0000259" key="8">
    <source>
        <dbReference type="PROSITE" id="PS50222"/>
    </source>
</evidence>
<dbReference type="SMART" id="SM00175">
    <property type="entry name" value="RAB"/>
    <property type="match status" value="1"/>
</dbReference>
<sequence>MELNSSSSGRDNVLLDNKLSQERRGPDLSLTPMLEKTREFFQTCDLEAKGYITRTDMRRLDRELPLSAGELEDVFDLLDMDKNGFLTLGEFSTGLGVFLHGRRISVAQETLYESQCEEVVMGDVEDEERHFSMLLESLGAISIFEDPEEVRSLWMQLRRDEPHLLANFEEFLARVTTQIKEARQEKTEMEKALKRKAATHDTEIRRLYEEMEQQIKNEKDKINFKDSERLLSRSQDLQGQLSNKEKELDQLFLKQKWLERQCQELHTERQESRVENVKLKMTNEELRHELEQTAHALTLTQEHLSILQEKAARLQQERDLEMYRVTEGLQREKQSLMKQLDLLREMNKNLRDEQDMSSLKTKGSIKALSRKQRVSSLKRLDRIRTVKSEGDLDEEETQNSNRNSPSLVNGRPSLSAKVADGKRQKGVRPSLWDTVSEASGGERSSETGGDVFDSPLNGWPLCRVISIEEDHLPHLLQGEPPPLLHQLNQGGEEAGEVQEKGSPAQLSVQTKSSSMQIKKKSDQGEKGPSGARGQPVGKEILQQETLESSVLVPDRLFKVILVGNSSVGKTALLRRFCDGRFQPSTLATVGVDYSVRTLNLGDIYVALQLWDTAGQERYRSITHQFFRRVDGVVVIYDITMAESFQAVRSWLTSIQEAVGDHIPIMLLGNKMDKDSERQVSLAHGQKLSAETQLMFYEVSAFSGENVMESLTHLARALRETEDLEKEKTVQLGAQPGKKRSCCK</sequence>
<dbReference type="PROSITE" id="PS00018">
    <property type="entry name" value="EF_HAND_1"/>
    <property type="match status" value="1"/>
</dbReference>
<keyword evidence="3" id="KW-0106">Calcium</keyword>
<evidence type="ECO:0000313" key="9">
    <source>
        <dbReference type="Ensembl" id="ENSDCDP00010056250.1"/>
    </source>
</evidence>
<gene>
    <name evidence="9" type="primary">LOC114764483</name>
</gene>
<dbReference type="InterPro" id="IPR050227">
    <property type="entry name" value="Rab"/>
</dbReference>
<dbReference type="Gene3D" id="3.40.50.300">
    <property type="entry name" value="P-loop containing nucleotide triphosphate hydrolases"/>
    <property type="match status" value="1"/>
</dbReference>
<dbReference type="GO" id="GO:0003924">
    <property type="term" value="F:GTPase activity"/>
    <property type="evidence" value="ECO:0007669"/>
    <property type="project" value="InterPro"/>
</dbReference>
<dbReference type="InterPro" id="IPR001806">
    <property type="entry name" value="Small_GTPase"/>
</dbReference>
<feature type="domain" description="EF-hand" evidence="8">
    <location>
        <begin position="66"/>
        <end position="101"/>
    </location>
</feature>
<dbReference type="PANTHER" id="PTHR47977">
    <property type="entry name" value="RAS-RELATED PROTEIN RAB"/>
    <property type="match status" value="1"/>
</dbReference>
<dbReference type="SMART" id="SM00176">
    <property type="entry name" value="RAN"/>
    <property type="match status" value="1"/>
</dbReference>
<dbReference type="Ensembl" id="ENSDCDT00010066893.1">
    <property type="protein sequence ID" value="ENSDCDP00010056255.1"/>
    <property type="gene ID" value="ENSDCDG00010032104.1"/>
</dbReference>
<dbReference type="AlphaFoldDB" id="A0A8C4CRP1"/>
<dbReference type="InterPro" id="IPR011992">
    <property type="entry name" value="EF-hand-dom_pair"/>
</dbReference>
<keyword evidence="6" id="KW-0175">Coiled coil</keyword>
<feature type="compositionally biased region" description="Polar residues" evidence="7">
    <location>
        <begin position="504"/>
        <end position="516"/>
    </location>
</feature>
<dbReference type="Ensembl" id="ENSDCDT00010066876.1">
    <property type="protein sequence ID" value="ENSDCDP00010056238.1"/>
    <property type="gene ID" value="ENSDCDG00010032104.1"/>
</dbReference>
<dbReference type="Ensembl" id="ENSDCDT00010066881.1">
    <property type="protein sequence ID" value="ENSDCDP00010056243.1"/>
    <property type="gene ID" value="ENSDCDG00010032104.1"/>
</dbReference>
<dbReference type="Pfam" id="PF00071">
    <property type="entry name" value="Ras"/>
    <property type="match status" value="1"/>
</dbReference>
<proteinExistence type="predicted"/>
<evidence type="ECO:0000256" key="6">
    <source>
        <dbReference type="SAM" id="Coils"/>
    </source>
</evidence>
<dbReference type="SUPFAM" id="SSF52540">
    <property type="entry name" value="P-loop containing nucleoside triphosphate hydrolases"/>
    <property type="match status" value="1"/>
</dbReference>
<dbReference type="NCBIfam" id="TIGR00231">
    <property type="entry name" value="small_GTP"/>
    <property type="match status" value="1"/>
</dbReference>
<name>A0A8C4CRP1_9TELE</name>
<dbReference type="PRINTS" id="PR00449">
    <property type="entry name" value="RASTRNSFRMNG"/>
</dbReference>
<dbReference type="CDD" id="cd00154">
    <property type="entry name" value="Rab"/>
    <property type="match status" value="1"/>
</dbReference>
<feature type="region of interest" description="Disordered" evidence="7">
    <location>
        <begin position="724"/>
        <end position="743"/>
    </location>
</feature>
<feature type="region of interest" description="Disordered" evidence="7">
    <location>
        <begin position="476"/>
        <end position="535"/>
    </location>
</feature>
<keyword evidence="4" id="KW-0342">GTP-binding</keyword>
<dbReference type="InterPro" id="IPR027417">
    <property type="entry name" value="P-loop_NTPase"/>
</dbReference>
<dbReference type="PROSITE" id="PS50222">
    <property type="entry name" value="EF_HAND_2"/>
    <property type="match status" value="1"/>
</dbReference>
<keyword evidence="5" id="KW-0449">Lipoprotein</keyword>
<evidence type="ECO:0000256" key="4">
    <source>
        <dbReference type="ARBA" id="ARBA00023134"/>
    </source>
</evidence>
<dbReference type="PROSITE" id="PS51417">
    <property type="entry name" value="ARF"/>
    <property type="match status" value="1"/>
</dbReference>
<reference evidence="9 10" key="1">
    <citation type="submission" date="2020-06" db="EMBL/GenBank/DDBJ databases">
        <authorList>
            <consortium name="Wellcome Sanger Institute Data Sharing"/>
        </authorList>
    </citation>
    <scope>NUCLEOTIDE SEQUENCE [LARGE SCALE GENOMIC DNA]</scope>
</reference>
<dbReference type="InterPro" id="IPR018247">
    <property type="entry name" value="EF_Hand_1_Ca_BS"/>
</dbReference>
<evidence type="ECO:0000256" key="1">
    <source>
        <dbReference type="ARBA" id="ARBA00022723"/>
    </source>
</evidence>
<dbReference type="InterPro" id="IPR005225">
    <property type="entry name" value="Small_GTP-bd"/>
</dbReference>
<reference evidence="9" key="2">
    <citation type="submission" date="2025-05" db="UniProtKB">
        <authorList>
            <consortium name="Ensembl"/>
        </authorList>
    </citation>
    <scope>IDENTIFICATION</scope>
</reference>
<protein>
    <recommendedName>
        <fullName evidence="8">EF-hand domain-containing protein</fullName>
    </recommendedName>
</protein>